<protein>
    <submittedName>
        <fullName evidence="1">Uncharacterized protein</fullName>
    </submittedName>
</protein>
<sequence>MLENFPPENIDNPLAGSLPSGTADCITDSSGAPMAEKRSIDRRHSRKGASRRADGLLSECSGQVSESGVTSARLSCDAPLKEASVRHKLRESQTLPASPEIDISAGGTKLHKSPRSTGNASREQCPDLDLKEITRTKDAIPLQGKDSVSGLGIMKMIGLVKPSKLDRQENKEANSNRHKKVKMLFPYEEYVKFFQYDGFSVSPRGLLNCGNSCYANAVLQCLSCTKPLINFLLRRSHSRACCVRDWCLMCELEQHVMMLRESGGPLSPSRILSHMRSINCQIGDGSQEDAHEFLRLLVASMQSICLESLGGENVVDPRLQETTFIQHTFGGRLRSKVKCLRCHHESQRSENIMDLTLEIFGWVESLEDALTQFTSPEDLDGENMYRCGRCATYVRARKQLSIQEAPNILTIVLKRFQEGSYGKINKCISFPDMLDMVPFMTGTDDVPPLYMLYGVVVHLDTLNASFSGHYISYVKDMRGNWFRIDDTEVQPVETSQVMSEGAYILFYVRSSPRPGRPCIQKTSSEQASAVPKQCPSRSQKQSRSEECRLNHQPSDHKWGMNFANYSSTGSLRTANGSRTPITETRSQAMNEFSDATSSSDWSLFTSSDEASFTTESTRDSFSTVDYADASNVDPFSIFNSLYAPEYPPLKTIACSVFATSKPQTRYFSENMGAVWECYVPQVSFSSAEEALDTDNFCREDVTYWSDPRTGSPQNSVNCNV</sequence>
<accession>A0ACC0APY0</accession>
<proteinExistence type="predicted"/>
<name>A0ACC0APY0_CATRO</name>
<organism evidence="1 2">
    <name type="scientific">Catharanthus roseus</name>
    <name type="common">Madagascar periwinkle</name>
    <name type="synonym">Vinca rosea</name>
    <dbReference type="NCBI Taxonomy" id="4058"/>
    <lineage>
        <taxon>Eukaryota</taxon>
        <taxon>Viridiplantae</taxon>
        <taxon>Streptophyta</taxon>
        <taxon>Embryophyta</taxon>
        <taxon>Tracheophyta</taxon>
        <taxon>Spermatophyta</taxon>
        <taxon>Magnoliopsida</taxon>
        <taxon>eudicotyledons</taxon>
        <taxon>Gunneridae</taxon>
        <taxon>Pentapetalae</taxon>
        <taxon>asterids</taxon>
        <taxon>lamiids</taxon>
        <taxon>Gentianales</taxon>
        <taxon>Apocynaceae</taxon>
        <taxon>Rauvolfioideae</taxon>
        <taxon>Vinceae</taxon>
        <taxon>Catharanthinae</taxon>
        <taxon>Catharanthus</taxon>
    </lineage>
</organism>
<dbReference type="EMBL" id="CM044705">
    <property type="protein sequence ID" value="KAI5662219.1"/>
    <property type="molecule type" value="Genomic_DNA"/>
</dbReference>
<reference evidence="2" key="1">
    <citation type="journal article" date="2023" name="Nat. Plants">
        <title>Single-cell RNA sequencing provides a high-resolution roadmap for understanding the multicellular compartmentation of specialized metabolism.</title>
        <authorList>
            <person name="Sun S."/>
            <person name="Shen X."/>
            <person name="Li Y."/>
            <person name="Li Y."/>
            <person name="Wang S."/>
            <person name="Li R."/>
            <person name="Zhang H."/>
            <person name="Shen G."/>
            <person name="Guo B."/>
            <person name="Wei J."/>
            <person name="Xu J."/>
            <person name="St-Pierre B."/>
            <person name="Chen S."/>
            <person name="Sun C."/>
        </authorList>
    </citation>
    <scope>NUCLEOTIDE SEQUENCE [LARGE SCALE GENOMIC DNA]</scope>
</reference>
<evidence type="ECO:0000313" key="2">
    <source>
        <dbReference type="Proteomes" id="UP001060085"/>
    </source>
</evidence>
<keyword evidence="2" id="KW-1185">Reference proteome</keyword>
<gene>
    <name evidence="1" type="ORF">M9H77_21542</name>
</gene>
<comment type="caution">
    <text evidence="1">The sequence shown here is derived from an EMBL/GenBank/DDBJ whole genome shotgun (WGS) entry which is preliminary data.</text>
</comment>
<evidence type="ECO:0000313" key="1">
    <source>
        <dbReference type="EMBL" id="KAI5662219.1"/>
    </source>
</evidence>
<dbReference type="Proteomes" id="UP001060085">
    <property type="component" value="Linkage Group LG05"/>
</dbReference>